<feature type="non-terminal residue" evidence="1">
    <location>
        <position position="64"/>
    </location>
</feature>
<evidence type="ECO:0000313" key="1">
    <source>
        <dbReference type="EMBL" id="KAJ1121805.1"/>
    </source>
</evidence>
<dbReference type="Proteomes" id="UP001066276">
    <property type="component" value="Chromosome 7"/>
</dbReference>
<comment type="caution">
    <text evidence="1">The sequence shown here is derived from an EMBL/GenBank/DDBJ whole genome shotgun (WGS) entry which is preliminary data.</text>
</comment>
<dbReference type="EMBL" id="JANPWB010000011">
    <property type="protein sequence ID" value="KAJ1121805.1"/>
    <property type="molecule type" value="Genomic_DNA"/>
</dbReference>
<organism evidence="1 2">
    <name type="scientific">Pleurodeles waltl</name>
    <name type="common">Iberian ribbed newt</name>
    <dbReference type="NCBI Taxonomy" id="8319"/>
    <lineage>
        <taxon>Eukaryota</taxon>
        <taxon>Metazoa</taxon>
        <taxon>Chordata</taxon>
        <taxon>Craniata</taxon>
        <taxon>Vertebrata</taxon>
        <taxon>Euteleostomi</taxon>
        <taxon>Amphibia</taxon>
        <taxon>Batrachia</taxon>
        <taxon>Caudata</taxon>
        <taxon>Salamandroidea</taxon>
        <taxon>Salamandridae</taxon>
        <taxon>Pleurodelinae</taxon>
        <taxon>Pleurodeles</taxon>
    </lineage>
</organism>
<reference evidence="1" key="1">
    <citation type="journal article" date="2022" name="bioRxiv">
        <title>Sequencing and chromosome-scale assembly of the giantPleurodeles waltlgenome.</title>
        <authorList>
            <person name="Brown T."/>
            <person name="Elewa A."/>
            <person name="Iarovenko S."/>
            <person name="Subramanian E."/>
            <person name="Araus A.J."/>
            <person name="Petzold A."/>
            <person name="Susuki M."/>
            <person name="Suzuki K.-i.T."/>
            <person name="Hayashi T."/>
            <person name="Toyoda A."/>
            <person name="Oliveira C."/>
            <person name="Osipova E."/>
            <person name="Leigh N.D."/>
            <person name="Simon A."/>
            <person name="Yun M.H."/>
        </authorList>
    </citation>
    <scope>NUCLEOTIDE SEQUENCE</scope>
    <source>
        <strain evidence="1">20211129_DDA</strain>
        <tissue evidence="1">Liver</tissue>
    </source>
</reference>
<evidence type="ECO:0000313" key="2">
    <source>
        <dbReference type="Proteomes" id="UP001066276"/>
    </source>
</evidence>
<feature type="non-terminal residue" evidence="1">
    <location>
        <position position="1"/>
    </location>
</feature>
<accession>A0AAV7P9D0</accession>
<keyword evidence="2" id="KW-1185">Reference proteome</keyword>
<name>A0AAV7P9D0_PLEWA</name>
<sequence>EDIRKMWNDLRGKVRSMASRHNIALNRTGDGPLPPSLDLTSWKEKDLEIMHPEGLTGIIGGLDS</sequence>
<gene>
    <name evidence="1" type="ORF">NDU88_000324</name>
</gene>
<protein>
    <submittedName>
        <fullName evidence="1">Uncharacterized protein</fullName>
    </submittedName>
</protein>
<dbReference type="AlphaFoldDB" id="A0AAV7P9D0"/>
<proteinExistence type="predicted"/>